<feature type="domain" description="UspA" evidence="2">
    <location>
        <begin position="1"/>
        <end position="147"/>
    </location>
</feature>
<protein>
    <submittedName>
        <fullName evidence="3">Universal stress protein</fullName>
    </submittedName>
</protein>
<evidence type="ECO:0000313" key="3">
    <source>
        <dbReference type="EMBL" id="MBP5856617.1"/>
    </source>
</evidence>
<dbReference type="RefSeq" id="WP_210681182.1">
    <property type="nucleotide sequence ID" value="NZ_JAGMWN010000002.1"/>
</dbReference>
<dbReference type="Gene3D" id="3.40.50.620">
    <property type="entry name" value="HUPs"/>
    <property type="match status" value="1"/>
</dbReference>
<proteinExistence type="inferred from homology"/>
<dbReference type="PANTHER" id="PTHR46268">
    <property type="entry name" value="STRESS RESPONSE PROTEIN NHAX"/>
    <property type="match status" value="1"/>
</dbReference>
<evidence type="ECO:0000313" key="4">
    <source>
        <dbReference type="Proteomes" id="UP000672602"/>
    </source>
</evidence>
<evidence type="ECO:0000259" key="2">
    <source>
        <dbReference type="Pfam" id="PF00582"/>
    </source>
</evidence>
<dbReference type="EMBL" id="JAGMWN010000002">
    <property type="protein sequence ID" value="MBP5856617.1"/>
    <property type="molecule type" value="Genomic_DNA"/>
</dbReference>
<name>A0A8J7V290_9PROT</name>
<evidence type="ECO:0000256" key="1">
    <source>
        <dbReference type="ARBA" id="ARBA00008791"/>
    </source>
</evidence>
<dbReference type="AlphaFoldDB" id="A0A8J7V290"/>
<dbReference type="Pfam" id="PF00582">
    <property type="entry name" value="Usp"/>
    <property type="match status" value="1"/>
</dbReference>
<dbReference type="SUPFAM" id="SSF52402">
    <property type="entry name" value="Adenine nucleotide alpha hydrolases-like"/>
    <property type="match status" value="1"/>
</dbReference>
<dbReference type="PANTHER" id="PTHR46268:SF6">
    <property type="entry name" value="UNIVERSAL STRESS PROTEIN UP12"/>
    <property type="match status" value="1"/>
</dbReference>
<dbReference type="InterPro" id="IPR006015">
    <property type="entry name" value="Universal_stress_UspA"/>
</dbReference>
<dbReference type="PRINTS" id="PR01438">
    <property type="entry name" value="UNVRSLSTRESS"/>
</dbReference>
<reference evidence="3" key="1">
    <citation type="submission" date="2021-04" db="EMBL/GenBank/DDBJ databases">
        <authorList>
            <person name="Zhang D.-C."/>
        </authorList>
    </citation>
    <scope>NUCLEOTIDE SEQUENCE</scope>
    <source>
        <strain evidence="3">CGMCC 1.15697</strain>
    </source>
</reference>
<gene>
    <name evidence="3" type="ORF">KAJ83_06330</name>
</gene>
<dbReference type="InterPro" id="IPR014729">
    <property type="entry name" value="Rossmann-like_a/b/a_fold"/>
</dbReference>
<comment type="similarity">
    <text evidence="1">Belongs to the universal stress protein A family.</text>
</comment>
<keyword evidence="4" id="KW-1185">Reference proteome</keyword>
<sequence>MFKKILCAVDGSEHSLRSVEVASEMAEKFGATLTILTVAKPMKLSPKLKEFFQSESLMGEATYVLEPMTEGVLDEAKKRAKSRETVRVETVVLEGQPARTICDYIKRTKVDCAVIGSRGLGDLEAALLGSVSHKVTSLADCTVVVVK</sequence>
<dbReference type="InterPro" id="IPR006016">
    <property type="entry name" value="UspA"/>
</dbReference>
<organism evidence="3 4">
    <name type="scientific">Marivibrio halodurans</name>
    <dbReference type="NCBI Taxonomy" id="2039722"/>
    <lineage>
        <taxon>Bacteria</taxon>
        <taxon>Pseudomonadati</taxon>
        <taxon>Pseudomonadota</taxon>
        <taxon>Alphaproteobacteria</taxon>
        <taxon>Rhodospirillales</taxon>
        <taxon>Rhodospirillaceae</taxon>
        <taxon>Marivibrio</taxon>
    </lineage>
</organism>
<dbReference type="CDD" id="cd00293">
    <property type="entry name" value="USP-like"/>
    <property type="match status" value="1"/>
</dbReference>
<dbReference type="Proteomes" id="UP000672602">
    <property type="component" value="Unassembled WGS sequence"/>
</dbReference>
<accession>A0A8J7V290</accession>
<comment type="caution">
    <text evidence="3">The sequence shown here is derived from an EMBL/GenBank/DDBJ whole genome shotgun (WGS) entry which is preliminary data.</text>
</comment>